<dbReference type="EMBL" id="JYFN01000023">
    <property type="protein sequence ID" value="KJE22479.1"/>
    <property type="molecule type" value="Genomic_DNA"/>
</dbReference>
<accession>A0A0D8BES9</accession>
<dbReference type="PATRIC" id="fig|1502723.3.peg.2575"/>
<reference evidence="3" key="1">
    <citation type="submission" date="2015-02" db="EMBL/GenBank/DDBJ databases">
        <title>Draft Genome of Frankia sp. CpI1-S.</title>
        <authorList>
            <person name="Oshone R.T."/>
            <person name="Ngom M."/>
            <person name="Ghodhbane-Gtari F."/>
            <person name="Gtari M."/>
            <person name="Morris K."/>
            <person name="Thomas K."/>
            <person name="Sen A."/>
            <person name="Tisa L.S."/>
        </authorList>
    </citation>
    <scope>NUCLEOTIDE SEQUENCE [LARGE SCALE GENOMIC DNA]</scope>
    <source>
        <strain evidence="3">CpI1-S</strain>
    </source>
</reference>
<dbReference type="RefSeq" id="WP_044885776.1">
    <property type="nucleotide sequence ID" value="NZ_JYFN01000023.1"/>
</dbReference>
<dbReference type="PANTHER" id="PTHR24567">
    <property type="entry name" value="CRP FAMILY TRANSCRIPTIONAL REGULATORY PROTEIN"/>
    <property type="match status" value="1"/>
</dbReference>
<dbReference type="InterPro" id="IPR014710">
    <property type="entry name" value="RmlC-like_jellyroll"/>
</dbReference>
<dbReference type="SUPFAM" id="SSF51206">
    <property type="entry name" value="cAMP-binding domain-like"/>
    <property type="match status" value="1"/>
</dbReference>
<dbReference type="AlphaFoldDB" id="A0A0D8BES9"/>
<gene>
    <name evidence="2" type="ORF">FF36_03171</name>
</gene>
<sequence>MTPVETPLAEAGVFAGIRPDHLALLAGCARHAVFPAGALLLREGDPADTLYLVRQGTVAIEMFVPARGSVPLETVGAGSVVGWSWMFAPYRVHFDARARSLVRADALDGACLRGRFAQDPALGYDVLSHLAQVLIERLQATRMRLLDVYGNPDRG</sequence>
<dbReference type="GO" id="GO:0003700">
    <property type="term" value="F:DNA-binding transcription factor activity"/>
    <property type="evidence" value="ECO:0007669"/>
    <property type="project" value="TreeGrafter"/>
</dbReference>
<evidence type="ECO:0000313" key="2">
    <source>
        <dbReference type="EMBL" id="KJE22479.1"/>
    </source>
</evidence>
<dbReference type="Proteomes" id="UP000032545">
    <property type="component" value="Unassembled WGS sequence"/>
</dbReference>
<feature type="domain" description="Cyclic nucleotide-binding" evidence="1">
    <location>
        <begin position="13"/>
        <end position="82"/>
    </location>
</feature>
<keyword evidence="3" id="KW-1185">Reference proteome</keyword>
<dbReference type="InterPro" id="IPR000595">
    <property type="entry name" value="cNMP-bd_dom"/>
</dbReference>
<dbReference type="InterPro" id="IPR050397">
    <property type="entry name" value="Env_Response_Regulators"/>
</dbReference>
<protein>
    <submittedName>
        <fullName evidence="2">Cyclic nucleotide-binding protein</fullName>
    </submittedName>
</protein>
<name>A0A0D8BES9_9ACTN</name>
<dbReference type="CDD" id="cd00038">
    <property type="entry name" value="CAP_ED"/>
    <property type="match status" value="1"/>
</dbReference>
<organism evidence="2 3">
    <name type="scientific">Frankia torreyi</name>
    <dbReference type="NCBI Taxonomy" id="1856"/>
    <lineage>
        <taxon>Bacteria</taxon>
        <taxon>Bacillati</taxon>
        <taxon>Actinomycetota</taxon>
        <taxon>Actinomycetes</taxon>
        <taxon>Frankiales</taxon>
        <taxon>Frankiaceae</taxon>
        <taxon>Frankia</taxon>
    </lineage>
</organism>
<dbReference type="PROSITE" id="PS50042">
    <property type="entry name" value="CNMP_BINDING_3"/>
    <property type="match status" value="1"/>
</dbReference>
<dbReference type="InterPro" id="IPR018490">
    <property type="entry name" value="cNMP-bd_dom_sf"/>
</dbReference>
<reference evidence="2 3" key="2">
    <citation type="journal article" date="2016" name="Genome Announc.">
        <title>Permanent Draft Genome Sequences for Two Variants of Frankia sp. Strain CpI1, the First Frankia Strain Isolated from Root Nodules of Comptonia peregrina.</title>
        <authorList>
            <person name="Oshone R."/>
            <person name="Hurst S.G.IV."/>
            <person name="Abebe-Akele F."/>
            <person name="Simpson S."/>
            <person name="Morris K."/>
            <person name="Thomas W.K."/>
            <person name="Tisa L.S."/>
        </authorList>
    </citation>
    <scope>NUCLEOTIDE SEQUENCE [LARGE SCALE GENOMIC DNA]</scope>
    <source>
        <strain evidence="3">CpI1-S</strain>
    </source>
</reference>
<dbReference type="SMART" id="SM00100">
    <property type="entry name" value="cNMP"/>
    <property type="match status" value="1"/>
</dbReference>
<proteinExistence type="predicted"/>
<dbReference type="Gene3D" id="2.60.120.10">
    <property type="entry name" value="Jelly Rolls"/>
    <property type="match status" value="1"/>
</dbReference>
<dbReference type="PANTHER" id="PTHR24567:SF74">
    <property type="entry name" value="HTH-TYPE TRANSCRIPTIONAL REGULATOR ARCR"/>
    <property type="match status" value="1"/>
</dbReference>
<dbReference type="Pfam" id="PF00027">
    <property type="entry name" value="cNMP_binding"/>
    <property type="match status" value="1"/>
</dbReference>
<comment type="caution">
    <text evidence="2">The sequence shown here is derived from an EMBL/GenBank/DDBJ whole genome shotgun (WGS) entry which is preliminary data.</text>
</comment>
<dbReference type="OrthoDB" id="290916at2"/>
<evidence type="ECO:0000313" key="3">
    <source>
        <dbReference type="Proteomes" id="UP000032545"/>
    </source>
</evidence>
<evidence type="ECO:0000259" key="1">
    <source>
        <dbReference type="PROSITE" id="PS50042"/>
    </source>
</evidence>
<dbReference type="GO" id="GO:0005829">
    <property type="term" value="C:cytosol"/>
    <property type="evidence" value="ECO:0007669"/>
    <property type="project" value="TreeGrafter"/>
</dbReference>